<dbReference type="OrthoDB" id="2084415at2"/>
<name>E9SBT5_RUMAL</name>
<evidence type="ECO:0000313" key="2">
    <source>
        <dbReference type="EMBL" id="EGC03178.1"/>
    </source>
</evidence>
<reference evidence="2 3" key="1">
    <citation type="submission" date="2011-02" db="EMBL/GenBank/DDBJ databases">
        <authorList>
            <person name="Nelson K.E."/>
            <person name="Sutton G."/>
            <person name="Torralba M."/>
            <person name="Durkin S."/>
            <person name="Harkins D."/>
            <person name="Montgomery R."/>
            <person name="Ziemer C."/>
            <person name="Klaassens E."/>
            <person name="Ocuiv P."/>
            <person name="Morrison M."/>
        </authorList>
    </citation>
    <scope>NUCLEOTIDE SEQUENCE [LARGE SCALE GENOMIC DNA]</scope>
    <source>
        <strain evidence="2 3">8</strain>
    </source>
</reference>
<protein>
    <recommendedName>
        <fullName evidence="4">Bacteriocin, lactococcin 972 family</fullName>
    </recommendedName>
</protein>
<comment type="caution">
    <text evidence="2">The sequence shown here is derived from an EMBL/GenBank/DDBJ whole genome shotgun (WGS) entry which is preliminary data.</text>
</comment>
<dbReference type="RefSeq" id="WP_002849333.1">
    <property type="nucleotide sequence ID" value="NZ_ADKM02000075.1"/>
</dbReference>
<keyword evidence="1" id="KW-0732">Signal</keyword>
<dbReference type="STRING" id="246199.CUS_6750"/>
<keyword evidence="3" id="KW-1185">Reference proteome</keyword>
<sequence>MRSKTNKRLAAVVMTCAMAISAVTAISANAKSLKDSFSSGTSVNFSSSCWWSTDKDYWTKSCWASTNGYYKYHYVRAMVGTVDNAWADTGRCYSYGNIKRTATTDPLLCSGWSWEFPTGHAYYGN</sequence>
<dbReference type="Proteomes" id="UP000004259">
    <property type="component" value="Unassembled WGS sequence"/>
</dbReference>
<dbReference type="EMBL" id="ADKM02000075">
    <property type="protein sequence ID" value="EGC03178.1"/>
    <property type="molecule type" value="Genomic_DNA"/>
</dbReference>
<dbReference type="AlphaFoldDB" id="E9SBT5"/>
<proteinExistence type="predicted"/>
<evidence type="ECO:0008006" key="4">
    <source>
        <dbReference type="Google" id="ProtNLM"/>
    </source>
</evidence>
<feature type="signal peptide" evidence="1">
    <location>
        <begin position="1"/>
        <end position="30"/>
    </location>
</feature>
<accession>E9SBT5</accession>
<organism evidence="2 3">
    <name type="scientific">Ruminococcus albus 8</name>
    <dbReference type="NCBI Taxonomy" id="246199"/>
    <lineage>
        <taxon>Bacteria</taxon>
        <taxon>Bacillati</taxon>
        <taxon>Bacillota</taxon>
        <taxon>Clostridia</taxon>
        <taxon>Eubacteriales</taxon>
        <taxon>Oscillospiraceae</taxon>
        <taxon>Ruminococcus</taxon>
    </lineage>
</organism>
<evidence type="ECO:0000256" key="1">
    <source>
        <dbReference type="SAM" id="SignalP"/>
    </source>
</evidence>
<feature type="chain" id="PRO_5003247032" description="Bacteriocin, lactococcin 972 family" evidence="1">
    <location>
        <begin position="31"/>
        <end position="125"/>
    </location>
</feature>
<evidence type="ECO:0000313" key="3">
    <source>
        <dbReference type="Proteomes" id="UP000004259"/>
    </source>
</evidence>
<gene>
    <name evidence="2" type="ORF">CUS_6750</name>
</gene>